<accession>A0AA90SG07</accession>
<dbReference type="PANTHER" id="PTHR31126:SF1">
    <property type="entry name" value="TYROSINE SPECIFIC PROTEIN PHOSPHATASES DOMAIN-CONTAINING PROTEIN"/>
    <property type="match status" value="1"/>
</dbReference>
<dbReference type="EMBL" id="JAUTIX010000002">
    <property type="protein sequence ID" value="MDP0397164.1"/>
    <property type="molecule type" value="Genomic_DNA"/>
</dbReference>
<gene>
    <name evidence="2" type="ORF">Q7X28_04420</name>
</gene>
<dbReference type="SUPFAM" id="SSF52799">
    <property type="entry name" value="(Phosphotyrosine protein) phosphatases II"/>
    <property type="match status" value="1"/>
</dbReference>
<keyword evidence="2" id="KW-0378">Hydrolase</keyword>
<dbReference type="PROSITE" id="PS00383">
    <property type="entry name" value="TYR_PHOSPHATASE_1"/>
    <property type="match status" value="1"/>
</dbReference>
<name>A0AA90SG07_9ACTN</name>
<reference evidence="2" key="1">
    <citation type="submission" date="2023-08" db="EMBL/GenBank/DDBJ databases">
        <title>The draft genome of Tsukamurella strandjordii strain 050030.</title>
        <authorList>
            <person name="Zhao F."/>
            <person name="Feng Y."/>
            <person name="Zong Z."/>
        </authorList>
    </citation>
    <scope>NUCLEOTIDE SEQUENCE</scope>
    <source>
        <strain evidence="2">050030</strain>
    </source>
</reference>
<evidence type="ECO:0000313" key="2">
    <source>
        <dbReference type="EMBL" id="MDP0397164.1"/>
    </source>
</evidence>
<dbReference type="Gene3D" id="3.90.190.10">
    <property type="entry name" value="Protein tyrosine phosphatase superfamily"/>
    <property type="match status" value="1"/>
</dbReference>
<dbReference type="InterPro" id="IPR016130">
    <property type="entry name" value="Tyr_Pase_AS"/>
</dbReference>
<dbReference type="EC" id="3.1.3.48" evidence="2"/>
<organism evidence="2 3">
    <name type="scientific">Tsukamurella strandjordii</name>
    <dbReference type="NCBI Taxonomy" id="147577"/>
    <lineage>
        <taxon>Bacteria</taxon>
        <taxon>Bacillati</taxon>
        <taxon>Actinomycetota</taxon>
        <taxon>Actinomycetes</taxon>
        <taxon>Mycobacteriales</taxon>
        <taxon>Tsukamurellaceae</taxon>
        <taxon>Tsukamurella</taxon>
    </lineage>
</organism>
<dbReference type="Pfam" id="PF13350">
    <property type="entry name" value="Y_phosphatase3"/>
    <property type="match status" value="1"/>
</dbReference>
<protein>
    <submittedName>
        <fullName evidence="2">Tyrosine-protein phosphatase</fullName>
        <ecNumber evidence="2">3.1.3.48</ecNumber>
    </submittedName>
</protein>
<keyword evidence="3" id="KW-1185">Reference proteome</keyword>
<dbReference type="PANTHER" id="PTHR31126">
    <property type="entry name" value="TYROSINE-PROTEIN PHOSPHATASE"/>
    <property type="match status" value="1"/>
</dbReference>
<dbReference type="RefSeq" id="WP_220658639.1">
    <property type="nucleotide sequence ID" value="NZ_BAAAII010000005.1"/>
</dbReference>
<dbReference type="Proteomes" id="UP001178281">
    <property type="component" value="Unassembled WGS sequence"/>
</dbReference>
<proteinExistence type="inferred from homology"/>
<evidence type="ECO:0000313" key="3">
    <source>
        <dbReference type="Proteomes" id="UP001178281"/>
    </source>
</evidence>
<comment type="similarity">
    <text evidence="1">Belongs to the protein-tyrosine phosphatase family.</text>
</comment>
<dbReference type="InterPro" id="IPR026893">
    <property type="entry name" value="Tyr/Ser_Pase_IphP-type"/>
</dbReference>
<comment type="caution">
    <text evidence="2">The sequence shown here is derived from an EMBL/GenBank/DDBJ whole genome shotgun (WGS) entry which is preliminary data.</text>
</comment>
<dbReference type="AlphaFoldDB" id="A0AA90SG07"/>
<sequence length="244" mass="25524">MDNFRDVAGRAGYAANGGRMRGGILFRSNALDAESVDGTRLGALGLTRIFDLRTTAEVTPKPDVVLAGAEYVRFNVIGDELDLGALDPASLTDAAGARDLLIDVNRLFVRDASARAEFGGLLRRIADDGGAHVFHCSAGKDRTGWAAALVQSLVGVSQDDVMDDYLLTNEYSAATIEAIAAKATEAKGSGVGEAARVLAGVFPEALEAAFDEADSRFGGVEGYVRDGLGVDDGTVERLRAKLVG</sequence>
<dbReference type="InterPro" id="IPR029021">
    <property type="entry name" value="Prot-tyrosine_phosphatase-like"/>
</dbReference>
<evidence type="ECO:0000256" key="1">
    <source>
        <dbReference type="ARBA" id="ARBA00009580"/>
    </source>
</evidence>
<dbReference type="GO" id="GO:0004725">
    <property type="term" value="F:protein tyrosine phosphatase activity"/>
    <property type="evidence" value="ECO:0007669"/>
    <property type="project" value="UniProtKB-EC"/>
</dbReference>